<feature type="compositionally biased region" description="Low complexity" evidence="1">
    <location>
        <begin position="180"/>
        <end position="191"/>
    </location>
</feature>
<keyword evidence="2" id="KW-0472">Membrane</keyword>
<organism evidence="3 4">
    <name type="scientific">Gonapodya prolifera (strain JEL478)</name>
    <name type="common">Monoblepharis prolifera</name>
    <dbReference type="NCBI Taxonomy" id="1344416"/>
    <lineage>
        <taxon>Eukaryota</taxon>
        <taxon>Fungi</taxon>
        <taxon>Fungi incertae sedis</taxon>
        <taxon>Chytridiomycota</taxon>
        <taxon>Chytridiomycota incertae sedis</taxon>
        <taxon>Monoblepharidomycetes</taxon>
        <taxon>Monoblepharidales</taxon>
        <taxon>Gonapodyaceae</taxon>
        <taxon>Gonapodya</taxon>
    </lineage>
</organism>
<evidence type="ECO:0000256" key="1">
    <source>
        <dbReference type="SAM" id="MobiDB-lite"/>
    </source>
</evidence>
<accession>A0A139ADZ8</accession>
<evidence type="ECO:0000313" key="4">
    <source>
        <dbReference type="Proteomes" id="UP000070544"/>
    </source>
</evidence>
<feature type="transmembrane region" description="Helical" evidence="2">
    <location>
        <begin position="61"/>
        <end position="81"/>
    </location>
</feature>
<feature type="region of interest" description="Disordered" evidence="1">
    <location>
        <begin position="267"/>
        <end position="299"/>
    </location>
</feature>
<feature type="region of interest" description="Disordered" evidence="1">
    <location>
        <begin position="328"/>
        <end position="355"/>
    </location>
</feature>
<keyword evidence="2" id="KW-0812">Transmembrane</keyword>
<evidence type="ECO:0000256" key="2">
    <source>
        <dbReference type="SAM" id="Phobius"/>
    </source>
</evidence>
<dbReference type="OrthoDB" id="10633647at2759"/>
<feature type="compositionally biased region" description="Polar residues" evidence="1">
    <location>
        <begin position="112"/>
        <end position="122"/>
    </location>
</feature>
<feature type="compositionally biased region" description="Low complexity" evidence="1">
    <location>
        <begin position="329"/>
        <end position="351"/>
    </location>
</feature>
<name>A0A139ADZ8_GONPJ</name>
<feature type="compositionally biased region" description="Low complexity" evidence="1">
    <location>
        <begin position="267"/>
        <end position="279"/>
    </location>
</feature>
<feature type="region of interest" description="Disordered" evidence="1">
    <location>
        <begin position="175"/>
        <end position="222"/>
    </location>
</feature>
<evidence type="ECO:0000313" key="3">
    <source>
        <dbReference type="EMBL" id="KXS14814.1"/>
    </source>
</evidence>
<protein>
    <submittedName>
        <fullName evidence="3">Uncharacterized protein</fullName>
    </submittedName>
</protein>
<feature type="transmembrane region" description="Helical" evidence="2">
    <location>
        <begin position="29"/>
        <end position="49"/>
    </location>
</feature>
<dbReference type="EMBL" id="KQ965766">
    <property type="protein sequence ID" value="KXS14814.1"/>
    <property type="molecule type" value="Genomic_DNA"/>
</dbReference>
<feature type="region of interest" description="Disordered" evidence="1">
    <location>
        <begin position="106"/>
        <end position="129"/>
    </location>
</feature>
<gene>
    <name evidence="3" type="ORF">M427DRAFT_70376</name>
</gene>
<proteinExistence type="predicted"/>
<dbReference type="Proteomes" id="UP000070544">
    <property type="component" value="Unassembled WGS sequence"/>
</dbReference>
<reference evidence="3 4" key="1">
    <citation type="journal article" date="2015" name="Genome Biol. Evol.">
        <title>Phylogenomic analyses indicate that early fungi evolved digesting cell walls of algal ancestors of land plants.</title>
        <authorList>
            <person name="Chang Y."/>
            <person name="Wang S."/>
            <person name="Sekimoto S."/>
            <person name="Aerts A.L."/>
            <person name="Choi C."/>
            <person name="Clum A."/>
            <person name="LaButti K.M."/>
            <person name="Lindquist E.A."/>
            <person name="Yee Ngan C."/>
            <person name="Ohm R.A."/>
            <person name="Salamov A.A."/>
            <person name="Grigoriev I.V."/>
            <person name="Spatafora J.W."/>
            <person name="Berbee M.L."/>
        </authorList>
    </citation>
    <scope>NUCLEOTIDE SEQUENCE [LARGE SCALE GENOMIC DNA]</scope>
    <source>
        <strain evidence="3 4">JEL478</strain>
    </source>
</reference>
<keyword evidence="2" id="KW-1133">Transmembrane helix</keyword>
<sequence length="522" mass="54922">MSFVPLALAGSLFSTLSRGGVNSAFSAFTFAPIILVIAAMYFLPTSNLIDLVADPTTDVRYLWSIAAGLFLGLLLLLSFIFSRLPLFYPDVEVRFPHQVVANVSAGADGESNEQNGDSKGQKSSSSTSVDWLTVTEDEFKKIAPGVDCLRAEVWSSKDGQPVILPSSHPFSPYINTIELSPSSSRTSKPQSGTKTRNRKPAPPSPQSDTTSPHPPVPQPPSLLTLKSLLTRFRTLPVILDLHTDDDLCLKTVVDVVRKERFPHAKPVQAAAAPATAVVPQNGSTNGAAPPAPPPKAHASLAWGSTTHASVSASLTRLNHLAQLADIAERASAPSPSSRSKTARSKSASTSTGKDDLTALQSHERFALVPTILSHSRLSSLLRAYWLWLLPFTRIPESLVVVPDTFPTSSDTPSGVRGLGLPDFAALFGRLAARGIAVVTYSPVYGRLERLEGDAGADGGEAALSTAPVTAFVGLEAARKAGANGVCVDRWESAAAYVDKVVQASAAAAVVPGNQAGGAVAPR</sequence>
<keyword evidence="4" id="KW-1185">Reference proteome</keyword>
<dbReference type="AlphaFoldDB" id="A0A139ADZ8"/>